<dbReference type="EMBL" id="BBNY01000005">
    <property type="protein sequence ID" value="GAL88888.1"/>
    <property type="molecule type" value="Genomic_DNA"/>
</dbReference>
<reference evidence="5" key="1">
    <citation type="journal article" date="2014" name="Genome Announc.">
        <title>Draft Genome Sequence of Marine Flavobacterium Jejuia pallidilutea Strain 11shimoA1 and Pigmentation Mutants.</title>
        <authorList>
            <person name="Takatani N."/>
            <person name="Nakanishi M."/>
            <person name="Meirelles P."/>
            <person name="Mino S."/>
            <person name="Suda W."/>
            <person name="Oshima K."/>
            <person name="Hattori M."/>
            <person name="Ohkuma M."/>
            <person name="Hosokawa M."/>
            <person name="Miyashita K."/>
            <person name="Thompson F.L."/>
            <person name="Niwa A."/>
            <person name="Sawabe T."/>
            <person name="Sawabe T."/>
        </authorList>
    </citation>
    <scope>NUCLEOTIDE SEQUENCE [LARGE SCALE GENOMIC DNA]</scope>
    <source>
        <strain evidence="5">JCM 19538</strain>
    </source>
</reference>
<dbReference type="Pfam" id="PF05099">
    <property type="entry name" value="TerB"/>
    <property type="match status" value="1"/>
</dbReference>
<evidence type="ECO:0000256" key="2">
    <source>
        <dbReference type="SAM" id="Phobius"/>
    </source>
</evidence>
<feature type="compositionally biased region" description="Polar residues" evidence="1">
    <location>
        <begin position="60"/>
        <end position="77"/>
    </location>
</feature>
<dbReference type="Proteomes" id="UP000030184">
    <property type="component" value="Unassembled WGS sequence"/>
</dbReference>
<accession>A0A098LRA5</accession>
<dbReference type="PANTHER" id="PTHR24074">
    <property type="entry name" value="CO-CHAPERONE PROTEIN DJLA"/>
    <property type="match status" value="1"/>
</dbReference>
<sequence length="267" mass="30293">MAINKIYSYMSFSKWIGGALGWSFGGPIGAIIGLAIGSVIDSMANGSDNPLIGERKSTTGRRTTYRSPNKQRPQTQSGDFEVSLLVLASVVIKADGKQDQRELDFVRQQFVNMYGKDRANHAFKLFKGISKQHISLRPVCLQIKQMMDHPSRLQLIHFLFGIAKADGTVTQDEERQIYTIAGYLGISTKDYESIKAMFYNSKDNAYKILEIEKDATVDEIKRAYRKMAKKYHPDRVIHLGKEHQEGAEEKFRQVQEAYEQLQKALGF</sequence>
<feature type="transmembrane region" description="Helical" evidence="2">
    <location>
        <begin position="20"/>
        <end position="40"/>
    </location>
</feature>
<feature type="region of interest" description="Disordered" evidence="1">
    <location>
        <begin position="50"/>
        <end position="77"/>
    </location>
</feature>
<dbReference type="InterPro" id="IPR036869">
    <property type="entry name" value="J_dom_sf"/>
</dbReference>
<keyword evidence="2" id="KW-0812">Transmembrane</keyword>
<keyword evidence="2" id="KW-1133">Transmembrane helix</keyword>
<dbReference type="InterPro" id="IPR050817">
    <property type="entry name" value="DjlA_DnaK_co-chaperone"/>
</dbReference>
<name>A0A098LRA5_9FLAO</name>
<keyword evidence="5" id="KW-1185">Reference proteome</keyword>
<dbReference type="InterPro" id="IPR001623">
    <property type="entry name" value="DnaJ_domain"/>
</dbReference>
<dbReference type="InterPro" id="IPR029024">
    <property type="entry name" value="TerB-like"/>
</dbReference>
<dbReference type="InterPro" id="IPR007791">
    <property type="entry name" value="DjlA_N"/>
</dbReference>
<dbReference type="PROSITE" id="PS50076">
    <property type="entry name" value="DNAJ_2"/>
    <property type="match status" value="1"/>
</dbReference>
<gene>
    <name evidence="4" type="ORF">JCM19538_1877</name>
</gene>
<proteinExistence type="predicted"/>
<organism evidence="4 5">
    <name type="scientific">Jejuia pallidilutea</name>
    <dbReference type="NCBI Taxonomy" id="504487"/>
    <lineage>
        <taxon>Bacteria</taxon>
        <taxon>Pseudomonadati</taxon>
        <taxon>Bacteroidota</taxon>
        <taxon>Flavobacteriia</taxon>
        <taxon>Flavobacteriales</taxon>
        <taxon>Flavobacteriaceae</taxon>
        <taxon>Jejuia</taxon>
    </lineage>
</organism>
<dbReference type="Pfam" id="PF00226">
    <property type="entry name" value="DnaJ"/>
    <property type="match status" value="1"/>
</dbReference>
<dbReference type="SMART" id="SM00271">
    <property type="entry name" value="DnaJ"/>
    <property type="match status" value="1"/>
</dbReference>
<dbReference type="CDD" id="cd06257">
    <property type="entry name" value="DnaJ"/>
    <property type="match status" value="1"/>
</dbReference>
<evidence type="ECO:0000313" key="4">
    <source>
        <dbReference type="EMBL" id="GAL88888.1"/>
    </source>
</evidence>
<dbReference type="PRINTS" id="PR00625">
    <property type="entry name" value="JDOMAIN"/>
</dbReference>
<dbReference type="CDD" id="cd07316">
    <property type="entry name" value="terB_like_DjlA"/>
    <property type="match status" value="1"/>
</dbReference>
<keyword evidence="2" id="KW-0472">Membrane</keyword>
<evidence type="ECO:0000256" key="1">
    <source>
        <dbReference type="SAM" id="MobiDB-lite"/>
    </source>
</evidence>
<feature type="domain" description="J" evidence="3">
    <location>
        <begin position="204"/>
        <end position="266"/>
    </location>
</feature>
<evidence type="ECO:0000313" key="5">
    <source>
        <dbReference type="Proteomes" id="UP000030184"/>
    </source>
</evidence>
<dbReference type="Gene3D" id="1.10.287.110">
    <property type="entry name" value="DnaJ domain"/>
    <property type="match status" value="1"/>
</dbReference>
<evidence type="ECO:0000259" key="3">
    <source>
        <dbReference type="PROSITE" id="PS50076"/>
    </source>
</evidence>
<dbReference type="SUPFAM" id="SSF158682">
    <property type="entry name" value="TerB-like"/>
    <property type="match status" value="1"/>
</dbReference>
<dbReference type="SUPFAM" id="SSF46565">
    <property type="entry name" value="Chaperone J-domain"/>
    <property type="match status" value="1"/>
</dbReference>
<comment type="caution">
    <text evidence="4">The sequence shown here is derived from an EMBL/GenBank/DDBJ whole genome shotgun (WGS) entry which is preliminary data.</text>
</comment>
<dbReference type="AlphaFoldDB" id="A0A098LRA5"/>
<dbReference type="Gene3D" id="1.10.3680.10">
    <property type="entry name" value="TerB-like"/>
    <property type="match status" value="1"/>
</dbReference>
<protein>
    <submittedName>
        <fullName evidence="4">DnaJ-like protein DjlA</fullName>
    </submittedName>
</protein>